<proteinExistence type="predicted"/>
<dbReference type="AlphaFoldDB" id="A0A382MYN2"/>
<sequence>VFTPIEAASKPVFTTCTHIVILVKTGIQQGYLSLALWPCPEGSPEARPAPG</sequence>
<feature type="non-terminal residue" evidence="1">
    <location>
        <position position="1"/>
    </location>
</feature>
<reference evidence="1" key="1">
    <citation type="submission" date="2018-05" db="EMBL/GenBank/DDBJ databases">
        <authorList>
            <person name="Lanie J.A."/>
            <person name="Ng W.-L."/>
            <person name="Kazmierczak K.M."/>
            <person name="Andrzejewski T.M."/>
            <person name="Davidsen T.M."/>
            <person name="Wayne K.J."/>
            <person name="Tettelin H."/>
            <person name="Glass J.I."/>
            <person name="Rusch D."/>
            <person name="Podicherti R."/>
            <person name="Tsui H.-C.T."/>
            <person name="Winkler M.E."/>
        </authorList>
    </citation>
    <scope>NUCLEOTIDE SEQUENCE</scope>
</reference>
<evidence type="ECO:0000313" key="1">
    <source>
        <dbReference type="EMBL" id="SVC53225.1"/>
    </source>
</evidence>
<protein>
    <submittedName>
        <fullName evidence="1">Uncharacterized protein</fullName>
    </submittedName>
</protein>
<dbReference type="EMBL" id="UINC01096386">
    <property type="protein sequence ID" value="SVC53225.1"/>
    <property type="molecule type" value="Genomic_DNA"/>
</dbReference>
<organism evidence="1">
    <name type="scientific">marine metagenome</name>
    <dbReference type="NCBI Taxonomy" id="408172"/>
    <lineage>
        <taxon>unclassified sequences</taxon>
        <taxon>metagenomes</taxon>
        <taxon>ecological metagenomes</taxon>
    </lineage>
</organism>
<gene>
    <name evidence="1" type="ORF">METZ01_LOCUS306079</name>
</gene>
<accession>A0A382MYN2</accession>
<name>A0A382MYN2_9ZZZZ</name>